<proteinExistence type="predicted"/>
<evidence type="ECO:0000313" key="5">
    <source>
        <dbReference type="Proteomes" id="UP000031668"/>
    </source>
</evidence>
<dbReference type="PANTHER" id="PTHR12064">
    <property type="entry name" value="METAL TRANSPORTER CNNM"/>
    <property type="match status" value="1"/>
</dbReference>
<evidence type="ECO:0000256" key="1">
    <source>
        <dbReference type="PROSITE-ProRule" id="PRU01193"/>
    </source>
</evidence>
<evidence type="ECO:0000256" key="2">
    <source>
        <dbReference type="SAM" id="Phobius"/>
    </source>
</evidence>
<dbReference type="Pfam" id="PF01595">
    <property type="entry name" value="CNNM"/>
    <property type="match status" value="1"/>
</dbReference>
<dbReference type="InterPro" id="IPR045095">
    <property type="entry name" value="ACDP"/>
</dbReference>
<accession>A0A0C2JS39</accession>
<dbReference type="Proteomes" id="UP000031668">
    <property type="component" value="Unassembled WGS sequence"/>
</dbReference>
<evidence type="ECO:0000313" key="4">
    <source>
        <dbReference type="EMBL" id="KII72238.1"/>
    </source>
</evidence>
<keyword evidence="1 2" id="KW-1133">Transmembrane helix</keyword>
<reference evidence="4 5" key="1">
    <citation type="journal article" date="2014" name="Genome Biol. Evol.">
        <title>The genome of the myxosporean Thelohanellus kitauei shows adaptations to nutrient acquisition within its fish host.</title>
        <authorList>
            <person name="Yang Y."/>
            <person name="Xiong J."/>
            <person name="Zhou Z."/>
            <person name="Huo F."/>
            <person name="Miao W."/>
            <person name="Ran C."/>
            <person name="Liu Y."/>
            <person name="Zhang J."/>
            <person name="Feng J."/>
            <person name="Wang M."/>
            <person name="Wang M."/>
            <person name="Wang L."/>
            <person name="Yao B."/>
        </authorList>
    </citation>
    <scope>NUCLEOTIDE SEQUENCE [LARGE SCALE GENOMIC DNA]</scope>
    <source>
        <strain evidence="4">Wuqing</strain>
    </source>
</reference>
<evidence type="ECO:0000259" key="3">
    <source>
        <dbReference type="PROSITE" id="PS51846"/>
    </source>
</evidence>
<keyword evidence="5" id="KW-1185">Reference proteome</keyword>
<name>A0A0C2JS39_THEKT</name>
<feature type="transmembrane region" description="Helical" evidence="2">
    <location>
        <begin position="183"/>
        <end position="205"/>
    </location>
</feature>
<dbReference type="AlphaFoldDB" id="A0A0C2JS39"/>
<feature type="transmembrane region" description="Helical" evidence="2">
    <location>
        <begin position="72"/>
        <end position="92"/>
    </location>
</feature>
<comment type="caution">
    <text evidence="4">The sequence shown here is derived from an EMBL/GenBank/DDBJ whole genome shotgun (WGS) entry which is preliminary data.</text>
</comment>
<protein>
    <submittedName>
        <fullName evidence="4">Metal transporter CNNM4</fullName>
    </submittedName>
</protein>
<dbReference type="PROSITE" id="PS51846">
    <property type="entry name" value="CNNM"/>
    <property type="match status" value="1"/>
</dbReference>
<dbReference type="PANTHER" id="PTHR12064:SF94">
    <property type="entry name" value="UNEXTENDED PROTEIN"/>
    <property type="match status" value="1"/>
</dbReference>
<feature type="transmembrane region" description="Helical" evidence="2">
    <location>
        <begin position="157"/>
        <end position="176"/>
    </location>
</feature>
<organism evidence="4 5">
    <name type="scientific">Thelohanellus kitauei</name>
    <name type="common">Myxosporean</name>
    <dbReference type="NCBI Taxonomy" id="669202"/>
    <lineage>
        <taxon>Eukaryota</taxon>
        <taxon>Metazoa</taxon>
        <taxon>Cnidaria</taxon>
        <taxon>Myxozoa</taxon>
        <taxon>Myxosporea</taxon>
        <taxon>Bivalvulida</taxon>
        <taxon>Platysporina</taxon>
        <taxon>Myxobolidae</taxon>
        <taxon>Thelohanellus</taxon>
    </lineage>
</organism>
<feature type="transmembrane region" description="Helical" evidence="2">
    <location>
        <begin position="131"/>
        <end position="151"/>
    </location>
</feature>
<gene>
    <name evidence="4" type="ORF">RF11_08660</name>
</gene>
<dbReference type="GO" id="GO:0022857">
    <property type="term" value="F:transmembrane transporter activity"/>
    <property type="evidence" value="ECO:0007669"/>
    <property type="project" value="TreeGrafter"/>
</dbReference>
<dbReference type="EMBL" id="JWZT01001317">
    <property type="protein sequence ID" value="KII72238.1"/>
    <property type="molecule type" value="Genomic_DNA"/>
</dbReference>
<dbReference type="GO" id="GO:0010960">
    <property type="term" value="P:magnesium ion homeostasis"/>
    <property type="evidence" value="ECO:0007669"/>
    <property type="project" value="InterPro"/>
</dbReference>
<dbReference type="GO" id="GO:0005886">
    <property type="term" value="C:plasma membrane"/>
    <property type="evidence" value="ECO:0007669"/>
    <property type="project" value="TreeGrafter"/>
</dbReference>
<keyword evidence="1 2" id="KW-0472">Membrane</keyword>
<sequence length="256" mass="28582">MSDGCSGYRIPGSIEVLDKPPNGRNLTVQISKSNQIVKNTQLYICLKYNNSWVPQNDNVIFLVKPIQNHLPMWASIVILVALLLISGLYSGLNLGLMALTPRELELIKISGTQKEKEYAEKILPIRKKGNVLLCSILFGITIFNATSTVIVEDLTTSMMAIIISTILIVTFCELLPQSICSQYGLFISANTTFMTEILCVVTWPVSFPLGKILNLILGDQTPCSYNRNQLLEVFRLNKEGGLQNDEVCIFNFFNLK</sequence>
<dbReference type="OrthoDB" id="5353557at2759"/>
<dbReference type="OMA" id="QHNTERN"/>
<dbReference type="InterPro" id="IPR002550">
    <property type="entry name" value="CNNM"/>
</dbReference>
<keyword evidence="1 2" id="KW-0812">Transmembrane</keyword>
<feature type="domain" description="CNNM transmembrane" evidence="3">
    <location>
        <begin position="68"/>
        <end position="246"/>
    </location>
</feature>